<dbReference type="EMBL" id="ML976981">
    <property type="protein sequence ID" value="KAF1961273.1"/>
    <property type="molecule type" value="Genomic_DNA"/>
</dbReference>
<evidence type="ECO:0000313" key="2">
    <source>
        <dbReference type="EMBL" id="KAF1961273.1"/>
    </source>
</evidence>
<dbReference type="Gene3D" id="1.20.5.370">
    <property type="match status" value="1"/>
</dbReference>
<sequence>MDGRFIIPVEPASGNSDVVVVEVQQEGSQPLDVRLVGCEGESPYVTHIKHRNLGKLRNKFKGSDDEWEQILSHFLLHRSPGNAKIISDVHLVYTLKNDTIELSFRQHVKGIKVTLGDISLPKDEEVELLPLDWSRISAQNHLRTLQELAMLKSSASSEHDTTSKLRAQLDDFIKTKGETEKEMLQQFMELLNEKKRKIRDQSRVLASAKVDETKGKTLGVGYLLLHGADSGVATAVKATRETTKPRKAAASRASKRKAASKAPEPEPEPASEAEPMEVDGANVEEQDESGSGAATPDRLSDEETEDEGGDIAASAQNTPGKTSESARSQSVAQLLRDAPEEAVTIPPRRELPFGRPATRSKTPAKQPTLPVADDNDDETEDEL</sequence>
<dbReference type="SUPFAM" id="SSF58022">
    <property type="entry name" value="XRCC4, C-terminal oligomerization domain"/>
    <property type="match status" value="1"/>
</dbReference>
<feature type="compositionally biased region" description="Acidic residues" evidence="1">
    <location>
        <begin position="300"/>
        <end position="309"/>
    </location>
</feature>
<feature type="compositionally biased region" description="Acidic residues" evidence="1">
    <location>
        <begin position="373"/>
        <end position="383"/>
    </location>
</feature>
<feature type="compositionally biased region" description="Polar residues" evidence="1">
    <location>
        <begin position="314"/>
        <end position="332"/>
    </location>
</feature>
<dbReference type="Proteomes" id="UP000800035">
    <property type="component" value="Unassembled WGS sequence"/>
</dbReference>
<dbReference type="AlphaFoldDB" id="A0A6A5U7Z5"/>
<feature type="region of interest" description="Disordered" evidence="1">
    <location>
        <begin position="236"/>
        <end position="383"/>
    </location>
</feature>
<evidence type="ECO:0000313" key="3">
    <source>
        <dbReference type="Proteomes" id="UP000800035"/>
    </source>
</evidence>
<accession>A0A6A5U7Z5</accession>
<feature type="compositionally biased region" description="Basic residues" evidence="1">
    <location>
        <begin position="245"/>
        <end position="259"/>
    </location>
</feature>
<reference evidence="2" key="1">
    <citation type="journal article" date="2020" name="Stud. Mycol.">
        <title>101 Dothideomycetes genomes: a test case for predicting lifestyles and emergence of pathogens.</title>
        <authorList>
            <person name="Haridas S."/>
            <person name="Albert R."/>
            <person name="Binder M."/>
            <person name="Bloem J."/>
            <person name="Labutti K."/>
            <person name="Salamov A."/>
            <person name="Andreopoulos B."/>
            <person name="Baker S."/>
            <person name="Barry K."/>
            <person name="Bills G."/>
            <person name="Bluhm B."/>
            <person name="Cannon C."/>
            <person name="Castanera R."/>
            <person name="Culley D."/>
            <person name="Daum C."/>
            <person name="Ezra D."/>
            <person name="Gonzalez J."/>
            <person name="Henrissat B."/>
            <person name="Kuo A."/>
            <person name="Liang C."/>
            <person name="Lipzen A."/>
            <person name="Lutzoni F."/>
            <person name="Magnuson J."/>
            <person name="Mondo S."/>
            <person name="Nolan M."/>
            <person name="Ohm R."/>
            <person name="Pangilinan J."/>
            <person name="Park H.-J."/>
            <person name="Ramirez L."/>
            <person name="Alfaro M."/>
            <person name="Sun H."/>
            <person name="Tritt A."/>
            <person name="Yoshinaga Y."/>
            <person name="Zwiers L.-H."/>
            <person name="Turgeon B."/>
            <person name="Goodwin S."/>
            <person name="Spatafora J."/>
            <person name="Crous P."/>
            <person name="Grigoriev I."/>
        </authorList>
    </citation>
    <scope>NUCLEOTIDE SEQUENCE</scope>
    <source>
        <strain evidence="2">CBS 675.92</strain>
    </source>
</reference>
<dbReference type="PANTHER" id="PTHR42067">
    <property type="entry name" value="YALI0C15378P"/>
    <property type="match status" value="1"/>
</dbReference>
<name>A0A6A5U7Z5_9PLEO</name>
<dbReference type="PANTHER" id="PTHR42067:SF1">
    <property type="entry name" value="MITOTIC APPARATUS PROTEIN P62"/>
    <property type="match status" value="1"/>
</dbReference>
<dbReference type="OrthoDB" id="8064436at2759"/>
<keyword evidence="3" id="KW-1185">Reference proteome</keyword>
<organism evidence="2 3">
    <name type="scientific">Byssothecium circinans</name>
    <dbReference type="NCBI Taxonomy" id="147558"/>
    <lineage>
        <taxon>Eukaryota</taxon>
        <taxon>Fungi</taxon>
        <taxon>Dikarya</taxon>
        <taxon>Ascomycota</taxon>
        <taxon>Pezizomycotina</taxon>
        <taxon>Dothideomycetes</taxon>
        <taxon>Pleosporomycetidae</taxon>
        <taxon>Pleosporales</taxon>
        <taxon>Massarineae</taxon>
        <taxon>Massarinaceae</taxon>
        <taxon>Byssothecium</taxon>
    </lineage>
</organism>
<feature type="compositionally biased region" description="Acidic residues" evidence="1">
    <location>
        <begin position="265"/>
        <end position="288"/>
    </location>
</feature>
<evidence type="ECO:0000256" key="1">
    <source>
        <dbReference type="SAM" id="MobiDB-lite"/>
    </source>
</evidence>
<proteinExistence type="predicted"/>
<dbReference type="InterPro" id="IPR014751">
    <property type="entry name" value="XRCC4-like_C"/>
</dbReference>
<protein>
    <submittedName>
        <fullName evidence="2">Uncharacterized protein</fullName>
    </submittedName>
</protein>
<gene>
    <name evidence="2" type="ORF">CC80DRAFT_234696</name>
</gene>